<dbReference type="Gene3D" id="2.60.120.330">
    <property type="entry name" value="B-lactam Antibiotic, Isopenicillin N Synthase, Chain"/>
    <property type="match status" value="1"/>
</dbReference>
<keyword evidence="2" id="KW-0223">Dioxygenase</keyword>
<evidence type="ECO:0000256" key="2">
    <source>
        <dbReference type="ARBA" id="ARBA00022964"/>
    </source>
</evidence>
<evidence type="ECO:0000313" key="5">
    <source>
        <dbReference type="EMBL" id="GMH76362.1"/>
    </source>
</evidence>
<evidence type="ECO:0000256" key="1">
    <source>
        <dbReference type="ARBA" id="ARBA00007730"/>
    </source>
</evidence>
<protein>
    <recommendedName>
        <fullName evidence="4">Aspartyl/asparaginy/proline hydroxylase domain-containing protein</fullName>
    </recommendedName>
</protein>
<dbReference type="AlphaFoldDB" id="A0A9W7AQ93"/>
<dbReference type="Proteomes" id="UP001165085">
    <property type="component" value="Unassembled WGS sequence"/>
</dbReference>
<keyword evidence="6" id="KW-1185">Reference proteome</keyword>
<reference evidence="6" key="1">
    <citation type="journal article" date="2023" name="Commun. Biol.">
        <title>Genome analysis of Parmales, the sister group of diatoms, reveals the evolutionary specialization of diatoms from phago-mixotrophs to photoautotrophs.</title>
        <authorList>
            <person name="Ban H."/>
            <person name="Sato S."/>
            <person name="Yoshikawa S."/>
            <person name="Yamada K."/>
            <person name="Nakamura Y."/>
            <person name="Ichinomiya M."/>
            <person name="Sato N."/>
            <person name="Blanc-Mathieu R."/>
            <person name="Endo H."/>
            <person name="Kuwata A."/>
            <person name="Ogata H."/>
        </authorList>
    </citation>
    <scope>NUCLEOTIDE SEQUENCE [LARGE SCALE GENOMIC DNA]</scope>
    <source>
        <strain evidence="6">NIES 3701</strain>
    </source>
</reference>
<dbReference type="PANTHER" id="PTHR46332:SF5">
    <property type="entry name" value="ASPARTATE BETA-HYDROXYLASE DOMAIN CONTAINING 2"/>
    <property type="match status" value="1"/>
</dbReference>
<dbReference type="InterPro" id="IPR007803">
    <property type="entry name" value="Asp/Arg/Pro-Hydrxlase"/>
</dbReference>
<organism evidence="5 6">
    <name type="scientific">Triparma strigata</name>
    <dbReference type="NCBI Taxonomy" id="1606541"/>
    <lineage>
        <taxon>Eukaryota</taxon>
        <taxon>Sar</taxon>
        <taxon>Stramenopiles</taxon>
        <taxon>Ochrophyta</taxon>
        <taxon>Bolidophyceae</taxon>
        <taxon>Parmales</taxon>
        <taxon>Triparmaceae</taxon>
        <taxon>Triparma</taxon>
    </lineage>
</organism>
<name>A0A9W7AQ93_9STRA</name>
<dbReference type="InterPro" id="IPR027443">
    <property type="entry name" value="IPNS-like_sf"/>
</dbReference>
<comment type="caution">
    <text evidence="5">The sequence shown here is derived from an EMBL/GenBank/DDBJ whole genome shotgun (WGS) entry which is preliminary data.</text>
</comment>
<gene>
    <name evidence="5" type="ORF">TrST_g6557</name>
</gene>
<dbReference type="GO" id="GO:0016020">
    <property type="term" value="C:membrane"/>
    <property type="evidence" value="ECO:0007669"/>
    <property type="project" value="TreeGrafter"/>
</dbReference>
<dbReference type="EMBL" id="BRXY01000196">
    <property type="protein sequence ID" value="GMH76362.1"/>
    <property type="molecule type" value="Genomic_DNA"/>
</dbReference>
<dbReference type="OrthoDB" id="438431at2759"/>
<evidence type="ECO:0000259" key="4">
    <source>
        <dbReference type="Pfam" id="PF05118"/>
    </source>
</evidence>
<keyword evidence="3" id="KW-0560">Oxidoreductase</keyword>
<dbReference type="InterPro" id="IPR051821">
    <property type="entry name" value="Asp/Asn_beta-hydroxylase"/>
</dbReference>
<evidence type="ECO:0000313" key="6">
    <source>
        <dbReference type="Proteomes" id="UP001165085"/>
    </source>
</evidence>
<comment type="similarity">
    <text evidence="1">Belongs to the aspartyl/asparaginyl beta-hydroxylase family.</text>
</comment>
<dbReference type="GO" id="GO:0051213">
    <property type="term" value="F:dioxygenase activity"/>
    <property type="evidence" value="ECO:0007669"/>
    <property type="project" value="UniProtKB-KW"/>
</dbReference>
<evidence type="ECO:0000256" key="3">
    <source>
        <dbReference type="ARBA" id="ARBA00023002"/>
    </source>
</evidence>
<accession>A0A9W7AQ93</accession>
<sequence>MLPKTYNIIRDIVGERLGPRHIAIARQGEGGIPLHSDLVNCMLTLHLPFSVSEEGKAGIIVNGTKILWEENVPIVFDTTFEHETFNEGGEVIMLLVDFWHPGLEREEREAVREYWRMNSGI</sequence>
<dbReference type="PANTHER" id="PTHR46332">
    <property type="entry name" value="ASPARTATE BETA-HYDROXYLASE DOMAIN-CONTAINING PROTEIN 2"/>
    <property type="match status" value="1"/>
</dbReference>
<dbReference type="Pfam" id="PF05118">
    <property type="entry name" value="Asp_Arg_Hydrox"/>
    <property type="match status" value="1"/>
</dbReference>
<proteinExistence type="inferred from homology"/>
<feature type="domain" description="Aspartyl/asparaginy/proline hydroxylase" evidence="4">
    <location>
        <begin position="2"/>
        <end position="101"/>
    </location>
</feature>